<dbReference type="AlphaFoldDB" id="C6Y1U6"/>
<dbReference type="EMBL" id="CP001681">
    <property type="protein sequence ID" value="ACU05088.1"/>
    <property type="molecule type" value="Genomic_DNA"/>
</dbReference>
<dbReference type="GO" id="GO:0046872">
    <property type="term" value="F:metal ion binding"/>
    <property type="evidence" value="ECO:0007669"/>
    <property type="project" value="UniProtKB-KW"/>
</dbReference>
<keyword evidence="4" id="KW-0106">Calcium</keyword>
<dbReference type="Gene3D" id="3.40.720.10">
    <property type="entry name" value="Alkaline Phosphatase, subunit A"/>
    <property type="match status" value="1"/>
</dbReference>
<dbReference type="InterPro" id="IPR017850">
    <property type="entry name" value="Alkaline_phosphatase_core_sf"/>
</dbReference>
<comment type="similarity">
    <text evidence="1">Belongs to the sulfatase family.</text>
</comment>
<evidence type="ECO:0000313" key="7">
    <source>
        <dbReference type="Proteomes" id="UP000000852"/>
    </source>
</evidence>
<keyword evidence="3" id="KW-0378">Hydrolase</keyword>
<dbReference type="PROSITE" id="PS00523">
    <property type="entry name" value="SULFATASE_1"/>
    <property type="match status" value="1"/>
</dbReference>
<dbReference type="GO" id="GO:0004065">
    <property type="term" value="F:arylsulfatase activity"/>
    <property type="evidence" value="ECO:0007669"/>
    <property type="project" value="TreeGrafter"/>
</dbReference>
<keyword evidence="7" id="KW-1185">Reference proteome</keyword>
<evidence type="ECO:0000313" key="6">
    <source>
        <dbReference type="EMBL" id="ACU05088.1"/>
    </source>
</evidence>
<keyword evidence="2" id="KW-0479">Metal-binding</keyword>
<reference evidence="6 7" key="1">
    <citation type="journal article" date="2009" name="Stand. Genomic Sci.">
        <title>Complete genome sequence of Pedobacter heparinus type strain (HIM 762-3).</title>
        <authorList>
            <person name="Han C."/>
            <person name="Spring S."/>
            <person name="Lapidus A."/>
            <person name="Del Rio T.G."/>
            <person name="Tice H."/>
            <person name="Copeland A."/>
            <person name="Cheng J.F."/>
            <person name="Lucas S."/>
            <person name="Chen F."/>
            <person name="Nolan M."/>
            <person name="Bruce D."/>
            <person name="Goodwin L."/>
            <person name="Pitluck S."/>
            <person name="Ivanova N."/>
            <person name="Mavromatis K."/>
            <person name="Mikhailova N."/>
            <person name="Pati A."/>
            <person name="Chen A."/>
            <person name="Palaniappan K."/>
            <person name="Land M."/>
            <person name="Hauser L."/>
            <person name="Chang Y.J."/>
            <person name="Jeffries C.C."/>
            <person name="Saunders E."/>
            <person name="Chertkov O."/>
            <person name="Brettin T."/>
            <person name="Goker M."/>
            <person name="Rohde M."/>
            <person name="Bristow J."/>
            <person name="Eisen J.A."/>
            <person name="Markowitz V."/>
            <person name="Hugenholtz P."/>
            <person name="Kyrpides N.C."/>
            <person name="Klenk H.P."/>
            <person name="Detter J.C."/>
        </authorList>
    </citation>
    <scope>NUCLEOTIDE SEQUENCE [LARGE SCALE GENOMIC DNA]</scope>
    <source>
        <strain evidence="7">ATCC 13125 / DSM 2366 / CIP 104194 / JCM 7457 / NBRC 12017 / NCIMB 9290 / NRRL B-14731 / HIM 762-3</strain>
    </source>
</reference>
<gene>
    <name evidence="6" type="ordered locus">Phep_2890</name>
</gene>
<evidence type="ECO:0000259" key="5">
    <source>
        <dbReference type="Pfam" id="PF00884"/>
    </source>
</evidence>
<accession>C6Y1U6</accession>
<sequence>MKKITYLKHSTWVTAFAFSVCLVLLSKTKLQAQQQKKLPNIVYILADDLGYGDIKIYNAGAKVNTPHIDKLAEQGMRFTDAHTTSSVCTPSRYSILTGRYPWRSRLPVGVLRGYSRTLIEEGLPTVAGLLKTSSYRTAVIGKWHLGLDWMPKEAFKDSINPAFNKDRLYGITDEMNPDQIDFGRAPVRGPRTQGFDYSYVLPASLDMPPYAYLENDQLTEPLTGYTPGNKLASGYTGPFWRAGLKSPSFDFYGVLPAFTNKATDFIKKEAATKNPFFLYFPMPAPHTPWMPTAEYRGKSQAGEYGDYLQEVDAAVGKILQVLDSLGLSKNTLVVFTSDNGPYWRDDFVQQYGHHAAGPFRGMKGDAYEGGHRVPFIVRYPGKVKAGTISNVTTTLANLMATCADLTGNHAVQFETEDSYSILPVLLGKAAGIAEQPAIVNISSKGFYDIRKGPWKLITGLGSGGFSVPSIVKAPEGQAAGQLYNLDTDIKEETNLYSRYPEKVKELSALLEKIKAAPKGKRAK</sequence>
<dbReference type="InterPro" id="IPR024607">
    <property type="entry name" value="Sulfatase_CS"/>
</dbReference>
<proteinExistence type="inferred from homology"/>
<dbReference type="Proteomes" id="UP000000852">
    <property type="component" value="Chromosome"/>
</dbReference>
<evidence type="ECO:0000256" key="4">
    <source>
        <dbReference type="ARBA" id="ARBA00022837"/>
    </source>
</evidence>
<organism evidence="6 7">
    <name type="scientific">Pedobacter heparinus (strain ATCC 13125 / DSM 2366 / CIP 104194 / JCM 7457 / NBRC 12017 / NCIMB 9290 / NRRL B-14731 / HIM 762-3)</name>
    <dbReference type="NCBI Taxonomy" id="485917"/>
    <lineage>
        <taxon>Bacteria</taxon>
        <taxon>Pseudomonadati</taxon>
        <taxon>Bacteroidota</taxon>
        <taxon>Sphingobacteriia</taxon>
        <taxon>Sphingobacteriales</taxon>
        <taxon>Sphingobacteriaceae</taxon>
        <taxon>Pedobacter</taxon>
    </lineage>
</organism>
<dbReference type="CDD" id="cd16143">
    <property type="entry name" value="ARS_like"/>
    <property type="match status" value="1"/>
</dbReference>
<dbReference type="HOGENOM" id="CLU_006332_10_3_10"/>
<feature type="domain" description="Sulfatase N-terminal" evidence="5">
    <location>
        <begin position="39"/>
        <end position="407"/>
    </location>
</feature>
<dbReference type="RefSeq" id="WP_015808698.1">
    <property type="nucleotide sequence ID" value="NC_013061.1"/>
</dbReference>
<dbReference type="OrthoDB" id="9764377at2"/>
<dbReference type="Gene3D" id="3.30.1120.10">
    <property type="match status" value="1"/>
</dbReference>
<evidence type="ECO:0000256" key="2">
    <source>
        <dbReference type="ARBA" id="ARBA00022723"/>
    </source>
</evidence>
<protein>
    <submittedName>
        <fullName evidence="6">Sulfatase</fullName>
    </submittedName>
</protein>
<dbReference type="InterPro" id="IPR050738">
    <property type="entry name" value="Sulfatase"/>
</dbReference>
<dbReference type="Pfam" id="PF00884">
    <property type="entry name" value="Sulfatase"/>
    <property type="match status" value="1"/>
</dbReference>
<dbReference type="eggNOG" id="COG3119">
    <property type="taxonomic scope" value="Bacteria"/>
</dbReference>
<dbReference type="PANTHER" id="PTHR42693:SF53">
    <property type="entry name" value="ENDO-4-O-SULFATASE"/>
    <property type="match status" value="1"/>
</dbReference>
<dbReference type="InterPro" id="IPR000917">
    <property type="entry name" value="Sulfatase_N"/>
</dbReference>
<evidence type="ECO:0000256" key="3">
    <source>
        <dbReference type="ARBA" id="ARBA00022801"/>
    </source>
</evidence>
<dbReference type="SUPFAM" id="SSF53649">
    <property type="entry name" value="Alkaline phosphatase-like"/>
    <property type="match status" value="1"/>
</dbReference>
<dbReference type="PANTHER" id="PTHR42693">
    <property type="entry name" value="ARYLSULFATASE FAMILY MEMBER"/>
    <property type="match status" value="1"/>
</dbReference>
<dbReference type="KEGG" id="phe:Phep_2890"/>
<name>C6Y1U6_PEDHD</name>
<evidence type="ECO:0000256" key="1">
    <source>
        <dbReference type="ARBA" id="ARBA00008779"/>
    </source>
</evidence>
<dbReference type="STRING" id="485917.Phep_2890"/>